<dbReference type="Pfam" id="PF05016">
    <property type="entry name" value="ParE_toxin"/>
    <property type="match status" value="1"/>
</dbReference>
<dbReference type="InterPro" id="IPR007712">
    <property type="entry name" value="RelE/ParE_toxin"/>
</dbReference>
<gene>
    <name evidence="4" type="ORF">EBQ10_09290</name>
</gene>
<dbReference type="Proteomes" id="UP000275951">
    <property type="component" value="Chromosome"/>
</dbReference>
<dbReference type="PANTHER" id="PTHR33755:SF9">
    <property type="entry name" value="TOXIN PARE1"/>
    <property type="match status" value="1"/>
</dbReference>
<dbReference type="RefSeq" id="WP_108726132.1">
    <property type="nucleotide sequence ID" value="NZ_RSAH02000014.1"/>
</dbReference>
<evidence type="ECO:0000256" key="3">
    <source>
        <dbReference type="PIRNR" id="PIRNR029218"/>
    </source>
</evidence>
<reference evidence="4 5" key="1">
    <citation type="submission" date="2018-11" db="EMBL/GenBank/DDBJ databases">
        <title>Multidrug-resistant genes are associated with an 42-kb island TGI1 carrying a complex class 1 integron in a Trueperella pyogenes.</title>
        <authorList>
            <person name="Dong W."/>
        </authorList>
    </citation>
    <scope>NUCLEOTIDE SEQUENCE [LARGE SCALE GENOMIC DNA]</scope>
    <source>
        <strain evidence="4 5">TP4</strain>
    </source>
</reference>
<dbReference type="AlphaFoldDB" id="A0A3Q9GNE4"/>
<dbReference type="PIRSF" id="PIRSF029218">
    <property type="entry name" value="ParE"/>
    <property type="match status" value="1"/>
</dbReference>
<keyword evidence="2" id="KW-1277">Toxin-antitoxin system</keyword>
<evidence type="ECO:0000313" key="5">
    <source>
        <dbReference type="Proteomes" id="UP000275951"/>
    </source>
</evidence>
<protein>
    <recommendedName>
        <fullName evidence="3">Toxin</fullName>
    </recommendedName>
</protein>
<dbReference type="Gene3D" id="3.30.2310.20">
    <property type="entry name" value="RelE-like"/>
    <property type="match status" value="1"/>
</dbReference>
<evidence type="ECO:0000256" key="2">
    <source>
        <dbReference type="ARBA" id="ARBA00022649"/>
    </source>
</evidence>
<dbReference type="InterPro" id="IPR028344">
    <property type="entry name" value="ParE1/4"/>
</dbReference>
<sequence length="106" mass="12290">MHHRKAAPVKLAFSPLAKVDLSNIRDHTEEKWGPCQAELYLRELQTSLESLTDFPLRDRLRKELESACRSLTGSQHVIFYRCEDDAVVVVRILQRHMDIDSRLSDS</sequence>
<proteinExistence type="inferred from homology"/>
<evidence type="ECO:0000256" key="1">
    <source>
        <dbReference type="ARBA" id="ARBA00006226"/>
    </source>
</evidence>
<dbReference type="InterPro" id="IPR051803">
    <property type="entry name" value="TA_system_RelE-like_toxin"/>
</dbReference>
<comment type="similarity">
    <text evidence="1 3">Belongs to the RelE toxin family.</text>
</comment>
<dbReference type="InterPro" id="IPR035093">
    <property type="entry name" value="RelE/ParE_toxin_dom_sf"/>
</dbReference>
<dbReference type="PANTHER" id="PTHR33755">
    <property type="entry name" value="TOXIN PARE1-RELATED"/>
    <property type="match status" value="1"/>
</dbReference>
<dbReference type="EMBL" id="CP033905">
    <property type="protein sequence ID" value="AZR07456.1"/>
    <property type="molecule type" value="Genomic_DNA"/>
</dbReference>
<evidence type="ECO:0000313" key="4">
    <source>
        <dbReference type="EMBL" id="AZR07456.1"/>
    </source>
</evidence>
<name>A0A3Q9GNE4_9ACTO</name>
<organism evidence="4 5">
    <name type="scientific">Trueperella pyogenes</name>
    <dbReference type="NCBI Taxonomy" id="1661"/>
    <lineage>
        <taxon>Bacteria</taxon>
        <taxon>Bacillati</taxon>
        <taxon>Actinomycetota</taxon>
        <taxon>Actinomycetes</taxon>
        <taxon>Actinomycetales</taxon>
        <taxon>Actinomycetaceae</taxon>
        <taxon>Trueperella</taxon>
    </lineage>
</organism>
<accession>A0A3Q9GNE4</accession>